<proteinExistence type="predicted"/>
<evidence type="ECO:0000313" key="1">
    <source>
        <dbReference type="EMBL" id="MBB4072820.1"/>
    </source>
</evidence>
<organism evidence="1 2">
    <name type="scientific">Anoxybacteroides voinovskiense</name>
    <dbReference type="NCBI Taxonomy" id="230470"/>
    <lineage>
        <taxon>Bacteria</taxon>
        <taxon>Bacillati</taxon>
        <taxon>Bacillota</taxon>
        <taxon>Bacilli</taxon>
        <taxon>Bacillales</taxon>
        <taxon>Anoxybacillaceae</taxon>
        <taxon>Anoxybacteroides</taxon>
    </lineage>
</organism>
<gene>
    <name evidence="1" type="ORF">GGR02_000580</name>
</gene>
<protein>
    <submittedName>
        <fullName evidence="1">Uncharacterized protein</fullName>
    </submittedName>
</protein>
<dbReference type="EMBL" id="JACIDE010000003">
    <property type="protein sequence ID" value="MBB4072820.1"/>
    <property type="molecule type" value="Genomic_DNA"/>
</dbReference>
<comment type="caution">
    <text evidence="1">The sequence shown here is derived from an EMBL/GenBank/DDBJ whole genome shotgun (WGS) entry which is preliminary data.</text>
</comment>
<evidence type="ECO:0000313" key="2">
    <source>
        <dbReference type="Proteomes" id="UP000559598"/>
    </source>
</evidence>
<keyword evidence="2" id="KW-1185">Reference proteome</keyword>
<accession>A0A840DJ58</accession>
<sequence>MNKKLQVFPACIVEREAVEYTLAQRYGKDVRGWQMNFAFATIAKRRI</sequence>
<name>A0A840DJ58_9BACL</name>
<dbReference type="AlphaFoldDB" id="A0A840DJ58"/>
<reference evidence="1 2" key="1">
    <citation type="submission" date="2020-08" db="EMBL/GenBank/DDBJ databases">
        <title>Genomic Encyclopedia of Type Strains, Phase IV (KMG-IV): sequencing the most valuable type-strain genomes for metagenomic binning, comparative biology and taxonomic classification.</title>
        <authorList>
            <person name="Goeker M."/>
        </authorList>
    </citation>
    <scope>NUCLEOTIDE SEQUENCE [LARGE SCALE GENOMIC DNA]</scope>
    <source>
        <strain evidence="1 2">DSM 17075</strain>
    </source>
</reference>
<dbReference type="Proteomes" id="UP000559598">
    <property type="component" value="Unassembled WGS sequence"/>
</dbReference>